<dbReference type="InterPro" id="IPR004960">
    <property type="entry name" value="LipA_acyltrans"/>
</dbReference>
<comment type="caution">
    <text evidence="7">The sequence shown here is derived from an EMBL/GenBank/DDBJ whole genome shotgun (WGS) entry which is preliminary data.</text>
</comment>
<evidence type="ECO:0000256" key="3">
    <source>
        <dbReference type="ARBA" id="ARBA00022519"/>
    </source>
</evidence>
<evidence type="ECO:0000256" key="4">
    <source>
        <dbReference type="ARBA" id="ARBA00022679"/>
    </source>
</evidence>
<evidence type="ECO:0000256" key="5">
    <source>
        <dbReference type="ARBA" id="ARBA00023136"/>
    </source>
</evidence>
<dbReference type="RefSeq" id="WP_179634336.1">
    <property type="nucleotide sequence ID" value="NZ_JACCFH010000001.1"/>
</dbReference>
<keyword evidence="4" id="KW-0808">Transferase</keyword>
<dbReference type="PIRSF" id="PIRSF028561">
    <property type="entry name" value="Ac_Trasf"/>
    <property type="match status" value="1"/>
</dbReference>
<dbReference type="Proteomes" id="UP000518288">
    <property type="component" value="Unassembled WGS sequence"/>
</dbReference>
<keyword evidence="2" id="KW-1003">Cell membrane</keyword>
<keyword evidence="5" id="KW-0472">Membrane</keyword>
<dbReference type="CDD" id="cd07984">
    <property type="entry name" value="LPLAT_LABLAT-like"/>
    <property type="match status" value="1"/>
</dbReference>
<evidence type="ECO:0000256" key="2">
    <source>
        <dbReference type="ARBA" id="ARBA00022475"/>
    </source>
</evidence>
<evidence type="ECO:0000256" key="1">
    <source>
        <dbReference type="ARBA" id="ARBA00004533"/>
    </source>
</evidence>
<dbReference type="GO" id="GO:0016746">
    <property type="term" value="F:acyltransferase activity"/>
    <property type="evidence" value="ECO:0007669"/>
    <property type="project" value="UniProtKB-KW"/>
</dbReference>
<proteinExistence type="predicted"/>
<dbReference type="GO" id="GO:0009247">
    <property type="term" value="P:glycolipid biosynthetic process"/>
    <property type="evidence" value="ECO:0007669"/>
    <property type="project" value="UniProtKB-ARBA"/>
</dbReference>
<dbReference type="AlphaFoldDB" id="A0A7Y9R248"/>
<dbReference type="EMBL" id="JACCFH010000001">
    <property type="protein sequence ID" value="NYG33587.1"/>
    <property type="molecule type" value="Genomic_DNA"/>
</dbReference>
<dbReference type="GO" id="GO:0005886">
    <property type="term" value="C:plasma membrane"/>
    <property type="evidence" value="ECO:0007669"/>
    <property type="project" value="UniProtKB-SubCell"/>
</dbReference>
<dbReference type="Pfam" id="PF03279">
    <property type="entry name" value="Lip_A_acyltrans"/>
    <property type="match status" value="1"/>
</dbReference>
<organism evidence="7 8">
    <name type="scientific">Sphaerotilus montanus</name>
    <dbReference type="NCBI Taxonomy" id="522889"/>
    <lineage>
        <taxon>Bacteria</taxon>
        <taxon>Pseudomonadati</taxon>
        <taxon>Pseudomonadota</taxon>
        <taxon>Betaproteobacteria</taxon>
        <taxon>Burkholderiales</taxon>
        <taxon>Sphaerotilaceae</taxon>
        <taxon>Sphaerotilus</taxon>
    </lineage>
</organism>
<keyword evidence="6" id="KW-0012">Acyltransferase</keyword>
<keyword evidence="3" id="KW-0997">Cell inner membrane</keyword>
<reference evidence="7 8" key="1">
    <citation type="submission" date="2020-07" db="EMBL/GenBank/DDBJ databases">
        <title>Genomic Encyclopedia of Archaeal and Bacterial Type Strains, Phase II (KMG-II): from individual species to whole genera.</title>
        <authorList>
            <person name="Goeker M."/>
        </authorList>
    </citation>
    <scope>NUCLEOTIDE SEQUENCE [LARGE SCALE GENOMIC DNA]</scope>
    <source>
        <strain evidence="7 8">DSM 21226</strain>
    </source>
</reference>
<dbReference type="PANTHER" id="PTHR30606">
    <property type="entry name" value="LIPID A BIOSYNTHESIS LAUROYL ACYLTRANSFERASE"/>
    <property type="match status" value="1"/>
</dbReference>
<sequence>MTDRADWVRQRERSNLLALRLMRWIATTLGRRVSRLVLHPITLYFLCFGGPAIQASSAYLARVLGRAPRWTERYRHVHHFAATVLDRVYLLRGQFDQFEIQATGVEHLDAVLLDGRGVLLVGAHVGSFEALRALGQARRSLRVAMVMYEDNARQINAALQAIAPDADLHVIGLGRLEAMMALSEWLDGGGVAGLLADRTLSAPPGAGAAQRARTQRFDFLGQSAAFSDGPFRLAALLRRPVVFMTGLYHGGRRYELRFAPLADFTQRPPRGLGAQAALDASIHDAMTRYVRLLEDLCRETPYNWFNFFDFWAAGAASDGGDAVRAGAGPAAAGVGEPGGGVRP</sequence>
<dbReference type="InterPro" id="IPR014548">
    <property type="entry name" value="Ac_Trasf"/>
</dbReference>
<evidence type="ECO:0000313" key="8">
    <source>
        <dbReference type="Proteomes" id="UP000518288"/>
    </source>
</evidence>
<name>A0A7Y9R248_9BURK</name>
<gene>
    <name evidence="7" type="ORF">BDD16_002573</name>
</gene>
<comment type="subcellular location">
    <subcellularLocation>
        <location evidence="1">Cell inner membrane</location>
    </subcellularLocation>
</comment>
<dbReference type="PANTHER" id="PTHR30606:SF9">
    <property type="entry name" value="LIPID A BIOSYNTHESIS LAUROYLTRANSFERASE"/>
    <property type="match status" value="1"/>
</dbReference>
<keyword evidence="8" id="KW-1185">Reference proteome</keyword>
<evidence type="ECO:0000256" key="6">
    <source>
        <dbReference type="ARBA" id="ARBA00023315"/>
    </source>
</evidence>
<evidence type="ECO:0000313" key="7">
    <source>
        <dbReference type="EMBL" id="NYG33587.1"/>
    </source>
</evidence>
<protein>
    <recommendedName>
        <fullName evidence="9">Acyl-CoA synthetase</fullName>
    </recommendedName>
</protein>
<accession>A0A7Y9R248</accession>
<evidence type="ECO:0008006" key="9">
    <source>
        <dbReference type="Google" id="ProtNLM"/>
    </source>
</evidence>